<organism evidence="2 3">
    <name type="scientific">Desulfosporosinus youngiae DSM 17734</name>
    <dbReference type="NCBI Taxonomy" id="768710"/>
    <lineage>
        <taxon>Bacteria</taxon>
        <taxon>Bacillati</taxon>
        <taxon>Bacillota</taxon>
        <taxon>Clostridia</taxon>
        <taxon>Eubacteriales</taxon>
        <taxon>Desulfitobacteriaceae</taxon>
        <taxon>Desulfosporosinus</taxon>
    </lineage>
</organism>
<proteinExistence type="predicted"/>
<protein>
    <submittedName>
        <fullName evidence="2">FRG domain protein</fullName>
    </submittedName>
</protein>
<dbReference type="EMBL" id="CM001441">
    <property type="protein sequence ID" value="EHQ91082.1"/>
    <property type="molecule type" value="Genomic_DNA"/>
</dbReference>
<gene>
    <name evidence="2" type="ORF">DesyoDRAFT_4119</name>
</gene>
<accession>H5Y672</accession>
<feature type="domain" description="FRG" evidence="1">
    <location>
        <begin position="37"/>
        <end position="137"/>
    </location>
</feature>
<evidence type="ECO:0000259" key="1">
    <source>
        <dbReference type="SMART" id="SM00901"/>
    </source>
</evidence>
<dbReference type="RefSeq" id="WP_007785824.1">
    <property type="nucleotide sequence ID" value="NZ_CM001441.1"/>
</dbReference>
<dbReference type="InterPro" id="IPR014966">
    <property type="entry name" value="FRG-dom"/>
</dbReference>
<dbReference type="STRING" id="768710.DesyoDRAFT_4119"/>
<dbReference type="OrthoDB" id="9816036at2"/>
<dbReference type="SMART" id="SM00901">
    <property type="entry name" value="FRG"/>
    <property type="match status" value="1"/>
</dbReference>
<sequence>MILSGDYMRGNFDEGVLKLDLSSWREFSRLVTGRTFSTSQVIWRGQRVAEWLLESTWGRTLKKLDIDGLLPYRHFKYAGRGRGRENPEIMESDDDWWASGQHYGSVTPLLEWTASPFTAAYFAFCKDSDEQDQRAIYSFALRTAKVINSKLKIKNPGIHEDNLLVRFINPAFDNHSGLIKSRGLFTKSPTGVDIEQWVRKNVSLVDDKEIVLVKLTLPNSERTKILKALNRMNINQARLFPDQQQALNYKKRRLMLIKR</sequence>
<keyword evidence="3" id="KW-1185">Reference proteome</keyword>
<dbReference type="Proteomes" id="UP000005104">
    <property type="component" value="Chromosome"/>
</dbReference>
<evidence type="ECO:0000313" key="3">
    <source>
        <dbReference type="Proteomes" id="UP000005104"/>
    </source>
</evidence>
<dbReference type="eggNOG" id="ENOG502Z9DH">
    <property type="taxonomic scope" value="Bacteria"/>
</dbReference>
<reference evidence="2 3" key="1">
    <citation type="submission" date="2011-11" db="EMBL/GenBank/DDBJ databases">
        <title>The Noncontiguous Finished genome of Desulfosporosinus youngiae DSM 17734.</title>
        <authorList>
            <consortium name="US DOE Joint Genome Institute (JGI-PGF)"/>
            <person name="Lucas S."/>
            <person name="Han J."/>
            <person name="Lapidus A."/>
            <person name="Cheng J.-F."/>
            <person name="Goodwin L."/>
            <person name="Pitluck S."/>
            <person name="Peters L."/>
            <person name="Ovchinnikova G."/>
            <person name="Lu M."/>
            <person name="Land M.L."/>
            <person name="Hauser L."/>
            <person name="Pester M."/>
            <person name="Spring S."/>
            <person name="Ollivier B."/>
            <person name="Rattei T."/>
            <person name="Klenk H.-P."/>
            <person name="Wagner M."/>
            <person name="Loy A."/>
            <person name="Woyke T.J."/>
        </authorList>
    </citation>
    <scope>NUCLEOTIDE SEQUENCE [LARGE SCALE GENOMIC DNA]</scope>
    <source>
        <strain evidence="2 3">DSM 17734</strain>
    </source>
</reference>
<dbReference type="Pfam" id="PF08867">
    <property type="entry name" value="FRG"/>
    <property type="match status" value="1"/>
</dbReference>
<dbReference type="HOGENOM" id="CLU_050026_1_0_9"/>
<dbReference type="AlphaFoldDB" id="H5Y672"/>
<evidence type="ECO:0000313" key="2">
    <source>
        <dbReference type="EMBL" id="EHQ91082.1"/>
    </source>
</evidence>
<name>H5Y672_9FIRM</name>